<sequence length="68" mass="7575">MTRRHATAVRPGAQPAGEWIPAVCGVCVRVPFATPHGRLPRSVLVTERCRECGDIVADRGFRARDWDF</sequence>
<gene>
    <name evidence="1" type="ORF">ACFQ16_30390</name>
</gene>
<proteinExistence type="predicted"/>
<evidence type="ECO:0000313" key="1">
    <source>
        <dbReference type="EMBL" id="MFD0924074.1"/>
    </source>
</evidence>
<keyword evidence="2" id="KW-1185">Reference proteome</keyword>
<reference evidence="2" key="1">
    <citation type="journal article" date="2019" name="Int. J. Syst. Evol. Microbiol.">
        <title>The Global Catalogue of Microorganisms (GCM) 10K type strain sequencing project: providing services to taxonomists for standard genome sequencing and annotation.</title>
        <authorList>
            <consortium name="The Broad Institute Genomics Platform"/>
            <consortium name="The Broad Institute Genome Sequencing Center for Infectious Disease"/>
            <person name="Wu L."/>
            <person name="Ma J."/>
        </authorList>
    </citation>
    <scope>NUCLEOTIDE SEQUENCE [LARGE SCALE GENOMIC DNA]</scope>
    <source>
        <strain evidence="2">CCUG 56401</strain>
    </source>
</reference>
<dbReference type="RefSeq" id="WP_345601713.1">
    <property type="nucleotide sequence ID" value="NZ_BAABLT010000047.1"/>
</dbReference>
<name>A0ABW3G5W7_9PSEU</name>
<comment type="caution">
    <text evidence="1">The sequence shown here is derived from an EMBL/GenBank/DDBJ whole genome shotgun (WGS) entry which is preliminary data.</text>
</comment>
<accession>A0ABW3G5W7</accession>
<dbReference type="Proteomes" id="UP001597018">
    <property type="component" value="Unassembled WGS sequence"/>
</dbReference>
<organism evidence="1 2">
    <name type="scientific">Saccharopolyspora rosea</name>
    <dbReference type="NCBI Taxonomy" id="524884"/>
    <lineage>
        <taxon>Bacteria</taxon>
        <taxon>Bacillati</taxon>
        <taxon>Actinomycetota</taxon>
        <taxon>Actinomycetes</taxon>
        <taxon>Pseudonocardiales</taxon>
        <taxon>Pseudonocardiaceae</taxon>
        <taxon>Saccharopolyspora</taxon>
    </lineage>
</organism>
<protein>
    <submittedName>
        <fullName evidence="1">Uncharacterized protein</fullName>
    </submittedName>
</protein>
<dbReference type="EMBL" id="JBHTIW010000058">
    <property type="protein sequence ID" value="MFD0924074.1"/>
    <property type="molecule type" value="Genomic_DNA"/>
</dbReference>
<evidence type="ECO:0000313" key="2">
    <source>
        <dbReference type="Proteomes" id="UP001597018"/>
    </source>
</evidence>